<evidence type="ECO:0000256" key="3">
    <source>
        <dbReference type="SAM" id="SignalP"/>
    </source>
</evidence>
<feature type="chain" id="PRO_5021470669" evidence="3">
    <location>
        <begin position="34"/>
        <end position="305"/>
    </location>
</feature>
<gene>
    <name evidence="4" type="ORF">FA13DRAFT_1806193</name>
</gene>
<feature type="region of interest" description="Disordered" evidence="2">
    <location>
        <begin position="73"/>
        <end position="92"/>
    </location>
</feature>
<evidence type="ECO:0000256" key="1">
    <source>
        <dbReference type="SAM" id="Coils"/>
    </source>
</evidence>
<evidence type="ECO:0000256" key="2">
    <source>
        <dbReference type="SAM" id="MobiDB-lite"/>
    </source>
</evidence>
<evidence type="ECO:0000313" key="4">
    <source>
        <dbReference type="EMBL" id="TEB10929.1"/>
    </source>
</evidence>
<reference evidence="4 5" key="1">
    <citation type="journal article" date="2019" name="Nat. Ecol. Evol.">
        <title>Megaphylogeny resolves global patterns of mushroom evolution.</title>
        <authorList>
            <person name="Varga T."/>
            <person name="Krizsan K."/>
            <person name="Foldi C."/>
            <person name="Dima B."/>
            <person name="Sanchez-Garcia M."/>
            <person name="Sanchez-Ramirez S."/>
            <person name="Szollosi G.J."/>
            <person name="Szarkandi J.G."/>
            <person name="Papp V."/>
            <person name="Albert L."/>
            <person name="Andreopoulos W."/>
            <person name="Angelini C."/>
            <person name="Antonin V."/>
            <person name="Barry K.W."/>
            <person name="Bougher N.L."/>
            <person name="Buchanan P."/>
            <person name="Buyck B."/>
            <person name="Bense V."/>
            <person name="Catcheside P."/>
            <person name="Chovatia M."/>
            <person name="Cooper J."/>
            <person name="Damon W."/>
            <person name="Desjardin D."/>
            <person name="Finy P."/>
            <person name="Geml J."/>
            <person name="Haridas S."/>
            <person name="Hughes K."/>
            <person name="Justo A."/>
            <person name="Karasinski D."/>
            <person name="Kautmanova I."/>
            <person name="Kiss B."/>
            <person name="Kocsube S."/>
            <person name="Kotiranta H."/>
            <person name="LaButti K.M."/>
            <person name="Lechner B.E."/>
            <person name="Liimatainen K."/>
            <person name="Lipzen A."/>
            <person name="Lukacs Z."/>
            <person name="Mihaltcheva S."/>
            <person name="Morgado L.N."/>
            <person name="Niskanen T."/>
            <person name="Noordeloos M.E."/>
            <person name="Ohm R.A."/>
            <person name="Ortiz-Santana B."/>
            <person name="Ovrebo C."/>
            <person name="Racz N."/>
            <person name="Riley R."/>
            <person name="Savchenko A."/>
            <person name="Shiryaev A."/>
            <person name="Soop K."/>
            <person name="Spirin V."/>
            <person name="Szebenyi C."/>
            <person name="Tomsovsky M."/>
            <person name="Tulloss R.E."/>
            <person name="Uehling J."/>
            <person name="Grigoriev I.V."/>
            <person name="Vagvolgyi C."/>
            <person name="Papp T."/>
            <person name="Martin F.M."/>
            <person name="Miettinen O."/>
            <person name="Hibbett D.S."/>
            <person name="Nagy L.G."/>
        </authorList>
    </citation>
    <scope>NUCLEOTIDE SEQUENCE [LARGE SCALE GENOMIC DNA]</scope>
    <source>
        <strain evidence="4 5">FP101781</strain>
    </source>
</reference>
<feature type="compositionally biased region" description="Basic residues" evidence="2">
    <location>
        <begin position="74"/>
        <end position="84"/>
    </location>
</feature>
<sequence length="305" mass="33294">MGPGRLRWAKGFGWRARVHPWTLWLSNVLPILSSSMPATRNHKQATVTSPTKSRAPHRCRVCDGRPLLSECDHRRRGTTKKSSAHKGGNALSPSIMATPAAVQAPLAPSLPPFLASVAVLSAVPEPAVQVTSMGPSLHVVGTAAMAKEKKHVYPSDVNPVFGTMTGVGRGSSVYQMARETSFEGPLRQPQGLRFVLSRAAHAESVAERTGAWVYVAMQHPGSRTPFIHYASRKLRAEAPEELQVIHCDMNRAMTLLKQADRAHHLDLIRARDLAEEQLKDAIRENEHLKGQLASRNTVIPFVGSA</sequence>
<dbReference type="Proteomes" id="UP000298030">
    <property type="component" value="Unassembled WGS sequence"/>
</dbReference>
<keyword evidence="5" id="KW-1185">Reference proteome</keyword>
<keyword evidence="1" id="KW-0175">Coiled coil</keyword>
<dbReference type="OrthoDB" id="3060861at2759"/>
<proteinExistence type="predicted"/>
<feature type="signal peptide" evidence="3">
    <location>
        <begin position="1"/>
        <end position="33"/>
    </location>
</feature>
<dbReference type="EMBL" id="QPFP01000457">
    <property type="protein sequence ID" value="TEB10929.1"/>
    <property type="molecule type" value="Genomic_DNA"/>
</dbReference>
<evidence type="ECO:0000313" key="5">
    <source>
        <dbReference type="Proteomes" id="UP000298030"/>
    </source>
</evidence>
<keyword evidence="3" id="KW-0732">Signal</keyword>
<organism evidence="4 5">
    <name type="scientific">Coprinellus micaceus</name>
    <name type="common">Glistening ink-cap mushroom</name>
    <name type="synonym">Coprinus micaceus</name>
    <dbReference type="NCBI Taxonomy" id="71717"/>
    <lineage>
        <taxon>Eukaryota</taxon>
        <taxon>Fungi</taxon>
        <taxon>Dikarya</taxon>
        <taxon>Basidiomycota</taxon>
        <taxon>Agaricomycotina</taxon>
        <taxon>Agaricomycetes</taxon>
        <taxon>Agaricomycetidae</taxon>
        <taxon>Agaricales</taxon>
        <taxon>Agaricineae</taxon>
        <taxon>Psathyrellaceae</taxon>
        <taxon>Coprinellus</taxon>
    </lineage>
</organism>
<dbReference type="AlphaFoldDB" id="A0A4Y7RQD7"/>
<accession>A0A4Y7RQD7</accession>
<comment type="caution">
    <text evidence="4">The sequence shown here is derived from an EMBL/GenBank/DDBJ whole genome shotgun (WGS) entry which is preliminary data.</text>
</comment>
<name>A0A4Y7RQD7_COPMI</name>
<feature type="coiled-coil region" evidence="1">
    <location>
        <begin position="264"/>
        <end position="291"/>
    </location>
</feature>
<protein>
    <submittedName>
        <fullName evidence="4">Uncharacterized protein</fullName>
    </submittedName>
</protein>